<feature type="transmembrane region" description="Helical" evidence="18">
    <location>
        <begin position="41"/>
        <end position="61"/>
    </location>
</feature>
<evidence type="ECO:0000259" key="20">
    <source>
        <dbReference type="PROSITE" id="PS50975"/>
    </source>
</evidence>
<dbReference type="GO" id="GO:0016874">
    <property type="term" value="F:ligase activity"/>
    <property type="evidence" value="ECO:0007669"/>
    <property type="project" value="UniProtKB-KW"/>
</dbReference>
<feature type="transmembrane region" description="Helical" evidence="18">
    <location>
        <begin position="353"/>
        <end position="374"/>
    </location>
</feature>
<dbReference type="PANTHER" id="PTHR23521:SF3">
    <property type="entry name" value="MFS TRANSPORTER"/>
    <property type="match status" value="1"/>
</dbReference>
<evidence type="ECO:0000256" key="18">
    <source>
        <dbReference type="SAM" id="Phobius"/>
    </source>
</evidence>
<dbReference type="CDD" id="cd17477">
    <property type="entry name" value="MFS_YcaD_like"/>
    <property type="match status" value="1"/>
</dbReference>
<comment type="caution">
    <text evidence="21">The sequence shown here is derived from an EMBL/GenBank/DDBJ whole genome shotgun (WGS) entry which is preliminary data.</text>
</comment>
<feature type="transmembrane region" description="Helical" evidence="18">
    <location>
        <begin position="97"/>
        <end position="119"/>
    </location>
</feature>
<dbReference type="InterPro" id="IPR013815">
    <property type="entry name" value="ATP_grasp_subdomain_1"/>
</dbReference>
<evidence type="ECO:0000256" key="11">
    <source>
        <dbReference type="ARBA" id="ARBA00022842"/>
    </source>
</evidence>
<evidence type="ECO:0000256" key="10">
    <source>
        <dbReference type="ARBA" id="ARBA00022840"/>
    </source>
</evidence>
<dbReference type="InterPro" id="IPR011761">
    <property type="entry name" value="ATP-grasp"/>
</dbReference>
<dbReference type="Gene3D" id="3.40.50.20">
    <property type="match status" value="1"/>
</dbReference>
<feature type="chain" id="PRO_5032681610" description="N-acetylaspartylglutamate synthase" evidence="19">
    <location>
        <begin position="24"/>
        <end position="638"/>
    </location>
</feature>
<evidence type="ECO:0000256" key="1">
    <source>
        <dbReference type="ARBA" id="ARBA00001936"/>
    </source>
</evidence>
<dbReference type="GO" id="GO:0005524">
    <property type="term" value="F:ATP binding"/>
    <property type="evidence" value="ECO:0007669"/>
    <property type="project" value="UniProtKB-UniRule"/>
</dbReference>
<reference evidence="21" key="1">
    <citation type="submission" date="2021-02" db="EMBL/GenBank/DDBJ databases">
        <authorList>
            <person name="Dougan E. K."/>
            <person name="Rhodes N."/>
            <person name="Thang M."/>
            <person name="Chan C."/>
        </authorList>
    </citation>
    <scope>NUCLEOTIDE SEQUENCE</scope>
</reference>
<dbReference type="Pfam" id="PF00083">
    <property type="entry name" value="Sugar_tr"/>
    <property type="match status" value="1"/>
</dbReference>
<comment type="cofactor">
    <cofactor evidence="2">
        <name>Mg(2+)</name>
        <dbReference type="ChEBI" id="CHEBI:18420"/>
    </cofactor>
</comment>
<dbReference type="InterPro" id="IPR013651">
    <property type="entry name" value="ATP-grasp_RimK-type"/>
</dbReference>
<dbReference type="Gene3D" id="3.30.470.20">
    <property type="entry name" value="ATP-grasp fold, B domain"/>
    <property type="match status" value="1"/>
</dbReference>
<dbReference type="GO" id="GO:0006412">
    <property type="term" value="P:translation"/>
    <property type="evidence" value="ECO:0007669"/>
    <property type="project" value="UniProtKB-KW"/>
</dbReference>
<dbReference type="EMBL" id="CAJNIZ010000001">
    <property type="protein sequence ID" value="CAE7148647.1"/>
    <property type="molecule type" value="Genomic_DNA"/>
</dbReference>
<feature type="transmembrane region" description="Helical" evidence="18">
    <location>
        <begin position="318"/>
        <end position="341"/>
    </location>
</feature>
<feature type="transmembrane region" description="Helical" evidence="18">
    <location>
        <begin position="287"/>
        <end position="306"/>
    </location>
</feature>
<feature type="transmembrane region" description="Helical" evidence="18">
    <location>
        <begin position="262"/>
        <end position="281"/>
    </location>
</feature>
<evidence type="ECO:0000256" key="17">
    <source>
        <dbReference type="PROSITE-ProRule" id="PRU00409"/>
    </source>
</evidence>
<evidence type="ECO:0000256" key="12">
    <source>
        <dbReference type="ARBA" id="ARBA00022917"/>
    </source>
</evidence>
<dbReference type="NCBIfam" id="NF007764">
    <property type="entry name" value="PRK10446.1"/>
    <property type="match status" value="1"/>
</dbReference>
<keyword evidence="8" id="KW-0479">Metal-binding</keyword>
<feature type="transmembrane region" description="Helical" evidence="18">
    <location>
        <begin position="236"/>
        <end position="255"/>
    </location>
</feature>
<name>A0A812IR44_SYMPI</name>
<accession>A0A812IR44</accession>
<dbReference type="EC" id="6.3.2.41" evidence="5"/>
<evidence type="ECO:0000256" key="16">
    <source>
        <dbReference type="ARBA" id="ARBA00049321"/>
    </source>
</evidence>
<dbReference type="NCBIfam" id="TIGR00768">
    <property type="entry name" value="rimK_fam"/>
    <property type="match status" value="1"/>
</dbReference>
<protein>
    <recommendedName>
        <fullName evidence="5">N-acetylaspartylglutamate synthase</fullName>
        <ecNumber evidence="5">6.3.2.41</ecNumber>
    </recommendedName>
</protein>
<dbReference type="InterPro" id="IPR036259">
    <property type="entry name" value="MFS_trans_sf"/>
</dbReference>
<evidence type="ECO:0000256" key="15">
    <source>
        <dbReference type="ARBA" id="ARBA00023211"/>
    </source>
</evidence>
<keyword evidence="11" id="KW-0460">Magnesium</keyword>
<dbReference type="InterPro" id="IPR004666">
    <property type="entry name" value="Rp_bS6_RimK/Lys_biosynth_LsyX"/>
</dbReference>
<feature type="transmembrane region" description="Helical" evidence="18">
    <location>
        <begin position="73"/>
        <end position="91"/>
    </location>
</feature>
<keyword evidence="7 18" id="KW-0812">Transmembrane</keyword>
<dbReference type="InterPro" id="IPR047200">
    <property type="entry name" value="MFS_YcaD-like"/>
</dbReference>
<dbReference type="Proteomes" id="UP000649617">
    <property type="component" value="Unassembled WGS sequence"/>
</dbReference>
<dbReference type="Pfam" id="PF08443">
    <property type="entry name" value="RimK"/>
    <property type="match status" value="1"/>
</dbReference>
<feature type="transmembrane region" description="Helical" evidence="18">
    <location>
        <begin position="156"/>
        <end position="176"/>
    </location>
</feature>
<keyword evidence="22" id="KW-1185">Reference proteome</keyword>
<keyword evidence="13 18" id="KW-1133">Transmembrane helix</keyword>
<evidence type="ECO:0000256" key="13">
    <source>
        <dbReference type="ARBA" id="ARBA00022989"/>
    </source>
</evidence>
<evidence type="ECO:0000256" key="8">
    <source>
        <dbReference type="ARBA" id="ARBA00022723"/>
    </source>
</evidence>
<evidence type="ECO:0000256" key="14">
    <source>
        <dbReference type="ARBA" id="ARBA00023136"/>
    </source>
</evidence>
<comment type="similarity">
    <text evidence="4">Belongs to the RimK family.</text>
</comment>
<keyword evidence="9 17" id="KW-0547">Nucleotide-binding</keyword>
<keyword evidence="19" id="KW-0732">Signal</keyword>
<dbReference type="SUPFAM" id="SSF56059">
    <property type="entry name" value="Glutathione synthetase ATP-binding domain-like"/>
    <property type="match status" value="1"/>
</dbReference>
<dbReference type="Gene3D" id="1.20.1250.20">
    <property type="entry name" value="MFS general substrate transporter like domains"/>
    <property type="match status" value="2"/>
</dbReference>
<dbReference type="SUPFAM" id="SSF103473">
    <property type="entry name" value="MFS general substrate transporter"/>
    <property type="match status" value="1"/>
</dbReference>
<dbReference type="OrthoDB" id="10265738at2759"/>
<dbReference type="PROSITE" id="PS50975">
    <property type="entry name" value="ATP_GRASP"/>
    <property type="match status" value="1"/>
</dbReference>
<sequence>MKTTLKSLFSVFLSLAILLLGHGLQQTLLPLHAQNIGWSPAAIGLTGAAYFGGFILGCLCMPRLIANVGHIRVFTVCTALAIAAILTLAKWQYLPVWIGMRMVTGASLAGFYMIIESWLNENATERARGSLLSLYGFVCIGAMALGQLLLTGGDVLQGAALAAIIFALAIVPVGLTTSPQPATPTQVVLSFRVAYQASQVGLIAAAMSGFVMGLIWSNGAVFVSRVVLDDQVGVTFIMWVLLGGLFCQLPLGRLSDHVDRRWVILGTSVLAFVCSTSWALFGSTTPLQLYVLGFIVGGAAMPLYSLGVAHANDNARGAFLVIAGALLLANGLGSIAGPLLYAGLVWLQLDNLFFVMIGIAFALAAAWTAARLVFHDVSRDHYEPYQMVPKTTMGAVDMDPRAAKARGHEVRVLDHLRCFMDITSEKPTLHYRDEEFDADHFDAIIPRIGSSVTFYGCSVVRQFEMMGVYCVNESVAITRSRDKLRSLQLLSRRGVGIPVTAFANSPDDIKGLIREVGGPPLVIKLLEGTQGIGVVLAETRNAAQSVIQGFMGLSANILVQEFIKEAGGSDIRCFVVGGKVIAAMQRTAPEGEFRSNLHRGGSAKVVRLSPQERRTAVNAAKIMGLNVCGVDLELFAGS</sequence>
<feature type="domain" description="ATP-grasp" evidence="20">
    <location>
        <begin position="487"/>
        <end position="564"/>
    </location>
</feature>
<dbReference type="InterPro" id="IPR041107">
    <property type="entry name" value="Rimk_N"/>
</dbReference>
<feature type="transmembrane region" description="Helical" evidence="18">
    <location>
        <begin position="197"/>
        <end position="216"/>
    </location>
</feature>
<evidence type="ECO:0000256" key="7">
    <source>
        <dbReference type="ARBA" id="ARBA00022692"/>
    </source>
</evidence>
<dbReference type="AlphaFoldDB" id="A0A812IR44"/>
<proteinExistence type="inferred from homology"/>
<evidence type="ECO:0000256" key="9">
    <source>
        <dbReference type="ARBA" id="ARBA00022741"/>
    </source>
</evidence>
<gene>
    <name evidence="21" type="primary">rimK</name>
    <name evidence="21" type="ORF">SPIL2461_LOCUS15</name>
</gene>
<keyword evidence="14 18" id="KW-0472">Membrane</keyword>
<dbReference type="Pfam" id="PF18030">
    <property type="entry name" value="Rimk_N"/>
    <property type="match status" value="1"/>
</dbReference>
<dbReference type="FunFam" id="3.30.1490.20:FF:000005">
    <property type="entry name" value="Probable alpha-L-glutamate ligase 1"/>
    <property type="match status" value="1"/>
</dbReference>
<evidence type="ECO:0000313" key="21">
    <source>
        <dbReference type="EMBL" id="CAE7148647.1"/>
    </source>
</evidence>
<dbReference type="GO" id="GO:0022857">
    <property type="term" value="F:transmembrane transporter activity"/>
    <property type="evidence" value="ECO:0007669"/>
    <property type="project" value="InterPro"/>
</dbReference>
<evidence type="ECO:0000256" key="2">
    <source>
        <dbReference type="ARBA" id="ARBA00001946"/>
    </source>
</evidence>
<keyword evidence="15" id="KW-0464">Manganese</keyword>
<feature type="signal peptide" evidence="19">
    <location>
        <begin position="1"/>
        <end position="23"/>
    </location>
</feature>
<evidence type="ECO:0000256" key="19">
    <source>
        <dbReference type="SAM" id="SignalP"/>
    </source>
</evidence>
<feature type="transmembrane region" description="Helical" evidence="18">
    <location>
        <begin position="131"/>
        <end position="150"/>
    </location>
</feature>
<dbReference type="GO" id="GO:0046872">
    <property type="term" value="F:metal ion binding"/>
    <property type="evidence" value="ECO:0007669"/>
    <property type="project" value="UniProtKB-KW"/>
</dbReference>
<comment type="subcellular location">
    <subcellularLocation>
        <location evidence="3">Membrane</location>
    </subcellularLocation>
</comment>
<evidence type="ECO:0000256" key="6">
    <source>
        <dbReference type="ARBA" id="ARBA00022598"/>
    </source>
</evidence>
<evidence type="ECO:0000256" key="5">
    <source>
        <dbReference type="ARBA" id="ARBA00012938"/>
    </source>
</evidence>
<organism evidence="21 22">
    <name type="scientific">Symbiodinium pilosum</name>
    <name type="common">Dinoflagellate</name>
    <dbReference type="NCBI Taxonomy" id="2952"/>
    <lineage>
        <taxon>Eukaryota</taxon>
        <taxon>Sar</taxon>
        <taxon>Alveolata</taxon>
        <taxon>Dinophyceae</taxon>
        <taxon>Suessiales</taxon>
        <taxon>Symbiodiniaceae</taxon>
        <taxon>Symbiodinium</taxon>
    </lineage>
</organism>
<evidence type="ECO:0000256" key="3">
    <source>
        <dbReference type="ARBA" id="ARBA00004370"/>
    </source>
</evidence>
<keyword evidence="10 17" id="KW-0067">ATP-binding</keyword>
<dbReference type="Gene3D" id="3.30.1490.20">
    <property type="entry name" value="ATP-grasp fold, A domain"/>
    <property type="match status" value="1"/>
</dbReference>
<dbReference type="PANTHER" id="PTHR23521">
    <property type="entry name" value="TRANSPORTER MFS SUPERFAMILY"/>
    <property type="match status" value="1"/>
</dbReference>
<dbReference type="GO" id="GO:0005886">
    <property type="term" value="C:plasma membrane"/>
    <property type="evidence" value="ECO:0007669"/>
    <property type="project" value="TreeGrafter"/>
</dbReference>
<keyword evidence="6" id="KW-0436">Ligase</keyword>
<comment type="catalytic activity">
    <reaction evidence="16">
        <text>N-acetyl-L-aspartate + L-glutamate + ATP = N-acetyl-L-aspartyl-L-glutamate + ADP + phosphate + H(+)</text>
        <dbReference type="Rhea" id="RHEA:40035"/>
        <dbReference type="ChEBI" id="CHEBI:15378"/>
        <dbReference type="ChEBI" id="CHEBI:16953"/>
        <dbReference type="ChEBI" id="CHEBI:29985"/>
        <dbReference type="ChEBI" id="CHEBI:30616"/>
        <dbReference type="ChEBI" id="CHEBI:43474"/>
        <dbReference type="ChEBI" id="CHEBI:76931"/>
        <dbReference type="ChEBI" id="CHEBI:456216"/>
        <dbReference type="EC" id="6.3.2.41"/>
    </reaction>
</comment>
<keyword evidence="12" id="KW-0648">Protein biosynthesis</keyword>
<comment type="cofactor">
    <cofactor evidence="1">
        <name>Mn(2+)</name>
        <dbReference type="ChEBI" id="CHEBI:29035"/>
    </cofactor>
</comment>
<dbReference type="InterPro" id="IPR005828">
    <property type="entry name" value="MFS_sugar_transport-like"/>
</dbReference>
<evidence type="ECO:0000313" key="22">
    <source>
        <dbReference type="Proteomes" id="UP000649617"/>
    </source>
</evidence>
<evidence type="ECO:0000256" key="4">
    <source>
        <dbReference type="ARBA" id="ARBA00007854"/>
    </source>
</evidence>